<dbReference type="InterPro" id="IPR000515">
    <property type="entry name" value="MetI-like"/>
</dbReference>
<dbReference type="CDD" id="cd06261">
    <property type="entry name" value="TM_PBP2"/>
    <property type="match status" value="1"/>
</dbReference>
<feature type="transmembrane region" description="Helical" evidence="9">
    <location>
        <begin position="502"/>
        <end position="520"/>
    </location>
</feature>
<dbReference type="SUPFAM" id="SSF161098">
    <property type="entry name" value="MetI-like"/>
    <property type="match status" value="1"/>
</dbReference>
<feature type="transmembrane region" description="Helical" evidence="9">
    <location>
        <begin position="325"/>
        <end position="345"/>
    </location>
</feature>
<evidence type="ECO:0000256" key="4">
    <source>
        <dbReference type="ARBA" id="ARBA00022475"/>
    </source>
</evidence>
<dbReference type="InterPro" id="IPR043429">
    <property type="entry name" value="ArtM/GltK/GlnP/TcyL/YhdX-like"/>
</dbReference>
<evidence type="ECO:0000256" key="6">
    <source>
        <dbReference type="ARBA" id="ARBA00022970"/>
    </source>
</evidence>
<feature type="signal peptide" evidence="10">
    <location>
        <begin position="1"/>
        <end position="32"/>
    </location>
</feature>
<dbReference type="InterPro" id="IPR001638">
    <property type="entry name" value="Solute-binding_3/MltF_N"/>
</dbReference>
<evidence type="ECO:0000256" key="7">
    <source>
        <dbReference type="ARBA" id="ARBA00022989"/>
    </source>
</evidence>
<dbReference type="GO" id="GO:0022857">
    <property type="term" value="F:transmembrane transporter activity"/>
    <property type="evidence" value="ECO:0007669"/>
    <property type="project" value="InterPro"/>
</dbReference>
<keyword evidence="8 9" id="KW-0472">Membrane</keyword>
<feature type="chain" id="PRO_5008921746" evidence="10">
    <location>
        <begin position="33"/>
        <end position="552"/>
    </location>
</feature>
<dbReference type="EMBL" id="FMKA01000003">
    <property type="protein sequence ID" value="SCP96166.1"/>
    <property type="molecule type" value="Genomic_DNA"/>
</dbReference>
<dbReference type="PANTHER" id="PTHR30614">
    <property type="entry name" value="MEMBRANE COMPONENT OF AMINO ACID ABC TRANSPORTER"/>
    <property type="match status" value="1"/>
</dbReference>
<feature type="domain" description="ABC transmembrane type-1" evidence="11">
    <location>
        <begin position="321"/>
        <end position="520"/>
    </location>
</feature>
<dbReference type="SUPFAM" id="SSF53850">
    <property type="entry name" value="Periplasmic binding protein-like II"/>
    <property type="match status" value="1"/>
</dbReference>
<protein>
    <submittedName>
        <fullName evidence="12">Putative lysine transport system permease protein</fullName>
    </submittedName>
</protein>
<sequence length="552" mass="59866">MKRKLWMKIFTILMAMSLLLGLGAGSARYAQAAEVSSDIVVESADGSASGSEDEFRVGMEAGYPPFNWTQTDDSNGAVRIDGNKEYAGGYDVQIAKKVAEGLGKKLVIVKTEWDGLVPALVSGKIDAIIAGMSPTAERKETIDFSDIYYKSDLIIVVKKGEAYEDATSIADFKGAKITAQLNTFHYGVIDQIEGVIRQTAMDNFTAMRVALEAGMIDGYVSEKPEGVSASMANSNFAMVEFDKGKGFATAEEDTAISVGIAKDSELTGQINEILSGISEEERTELMDEAILEQPASGGNKTSFQWFIDIMKENGPMFLRGAGMTLLISLTGTILGFLIGLLVGVIKTIPMPLKGAGRTAQKIINGLLSVYVEFFRGTPMIVQAMVIYYGSALAFDIHMNRLAAAIFIVSINTGAYMSEIIRGGIVSIDKGQFEAAQAVGMNHVQTMTNVVLPQVIRNILPATGNEFVINIKDTSVLNVIAVTELFFQTKSVAGNNFRYFESFFVACILYFIMTFTVTRILRHIEKRLDGPANYNMITNQAPDEDTDSTAGQA</sequence>
<dbReference type="GO" id="GO:0043190">
    <property type="term" value="C:ATP-binding cassette (ABC) transporter complex"/>
    <property type="evidence" value="ECO:0007669"/>
    <property type="project" value="InterPro"/>
</dbReference>
<evidence type="ECO:0000256" key="1">
    <source>
        <dbReference type="ARBA" id="ARBA00004651"/>
    </source>
</evidence>
<dbReference type="InterPro" id="IPR010065">
    <property type="entry name" value="AA_ABC_transptr_permease_3TM"/>
</dbReference>
<dbReference type="RefSeq" id="WP_207648818.1">
    <property type="nucleotide sequence ID" value="NZ_FMKA01000003.1"/>
</dbReference>
<dbReference type="GO" id="GO:0006865">
    <property type="term" value="P:amino acid transport"/>
    <property type="evidence" value="ECO:0007669"/>
    <property type="project" value="UniProtKB-KW"/>
</dbReference>
<accession>A0A1D3TR75</accession>
<evidence type="ECO:0000313" key="12">
    <source>
        <dbReference type="EMBL" id="SCP96166.1"/>
    </source>
</evidence>
<dbReference type="Pfam" id="PF00528">
    <property type="entry name" value="BPD_transp_1"/>
    <property type="match status" value="1"/>
</dbReference>
<evidence type="ECO:0000256" key="10">
    <source>
        <dbReference type="SAM" id="SignalP"/>
    </source>
</evidence>
<dbReference type="AlphaFoldDB" id="A0A1D3TR75"/>
<dbReference type="Proteomes" id="UP000199315">
    <property type="component" value="Unassembled WGS sequence"/>
</dbReference>
<comment type="similarity">
    <text evidence="2">Belongs to the binding-protein-dependent transport system permease family. HisMQ subfamily.</text>
</comment>
<evidence type="ECO:0000256" key="3">
    <source>
        <dbReference type="ARBA" id="ARBA00022448"/>
    </source>
</evidence>
<keyword evidence="10" id="KW-0732">Signal</keyword>
<dbReference type="NCBIfam" id="TIGR01726">
    <property type="entry name" value="HEQRo_perm_3TM"/>
    <property type="match status" value="1"/>
</dbReference>
<keyword evidence="4" id="KW-1003">Cell membrane</keyword>
<evidence type="ECO:0000256" key="8">
    <source>
        <dbReference type="ARBA" id="ARBA00023136"/>
    </source>
</evidence>
<dbReference type="PROSITE" id="PS50928">
    <property type="entry name" value="ABC_TM1"/>
    <property type="match status" value="1"/>
</dbReference>
<evidence type="ECO:0000259" key="11">
    <source>
        <dbReference type="PROSITE" id="PS50928"/>
    </source>
</evidence>
<dbReference type="Pfam" id="PF00497">
    <property type="entry name" value="SBP_bac_3"/>
    <property type="match status" value="1"/>
</dbReference>
<proteinExistence type="inferred from homology"/>
<gene>
    <name evidence="12" type="ORF">SAMN05421730_1003237</name>
</gene>
<keyword evidence="7 9" id="KW-1133">Transmembrane helix</keyword>
<comment type="subcellular location">
    <subcellularLocation>
        <location evidence="1 9">Cell membrane</location>
        <topology evidence="1 9">Multi-pass membrane protein</topology>
    </subcellularLocation>
</comment>
<evidence type="ECO:0000256" key="5">
    <source>
        <dbReference type="ARBA" id="ARBA00022692"/>
    </source>
</evidence>
<reference evidence="12 13" key="1">
    <citation type="submission" date="2016-09" db="EMBL/GenBank/DDBJ databases">
        <authorList>
            <person name="Capua I."/>
            <person name="De Benedictis P."/>
            <person name="Joannis T."/>
            <person name="Lombin L.H."/>
            <person name="Cattoli G."/>
        </authorList>
    </citation>
    <scope>NUCLEOTIDE SEQUENCE [LARGE SCALE GENOMIC DNA]</scope>
    <source>
        <strain evidence="12 13">GluBS11</strain>
    </source>
</reference>
<feature type="transmembrane region" description="Helical" evidence="9">
    <location>
        <begin position="366"/>
        <end position="388"/>
    </location>
</feature>
<keyword evidence="3 9" id="KW-0813">Transport</keyword>
<evidence type="ECO:0000256" key="2">
    <source>
        <dbReference type="ARBA" id="ARBA00010072"/>
    </source>
</evidence>
<keyword evidence="5 9" id="KW-0812">Transmembrane</keyword>
<dbReference type="InterPro" id="IPR035906">
    <property type="entry name" value="MetI-like_sf"/>
</dbReference>
<dbReference type="STRING" id="1619234.SAMN05421730_1003237"/>
<keyword evidence="13" id="KW-1185">Reference proteome</keyword>
<evidence type="ECO:0000256" key="9">
    <source>
        <dbReference type="RuleBase" id="RU363032"/>
    </source>
</evidence>
<dbReference type="FunFam" id="1.10.3720.10:FF:000033">
    <property type="entry name" value="Polar amino acid ABC transporter permease"/>
    <property type="match status" value="1"/>
</dbReference>
<name>A0A1D3TR75_9FIRM</name>
<dbReference type="CDD" id="cd13627">
    <property type="entry name" value="PBP2_AA_binding_like_2"/>
    <property type="match status" value="1"/>
</dbReference>
<evidence type="ECO:0000313" key="13">
    <source>
        <dbReference type="Proteomes" id="UP000199315"/>
    </source>
</evidence>
<organism evidence="12 13">
    <name type="scientific">Anaerobium acetethylicum</name>
    <dbReference type="NCBI Taxonomy" id="1619234"/>
    <lineage>
        <taxon>Bacteria</taxon>
        <taxon>Bacillati</taxon>
        <taxon>Bacillota</taxon>
        <taxon>Clostridia</taxon>
        <taxon>Lachnospirales</taxon>
        <taxon>Lachnospiraceae</taxon>
        <taxon>Anaerobium</taxon>
    </lineage>
</organism>
<dbReference type="PANTHER" id="PTHR30614:SF20">
    <property type="entry name" value="GLUTAMINE TRANSPORT SYSTEM PERMEASE PROTEIN GLNP"/>
    <property type="match status" value="1"/>
</dbReference>
<dbReference type="SMART" id="SM00062">
    <property type="entry name" value="PBPb"/>
    <property type="match status" value="1"/>
</dbReference>
<dbReference type="Gene3D" id="3.40.190.10">
    <property type="entry name" value="Periplasmic binding protein-like II"/>
    <property type="match status" value="2"/>
</dbReference>
<dbReference type="Gene3D" id="1.10.3720.10">
    <property type="entry name" value="MetI-like"/>
    <property type="match status" value="1"/>
</dbReference>
<keyword evidence="6" id="KW-0029">Amino-acid transport</keyword>